<proteinExistence type="predicted"/>
<dbReference type="OrthoDB" id="3795464at2759"/>
<protein>
    <submittedName>
        <fullName evidence="2">Uncharacterized protein</fullName>
    </submittedName>
</protein>
<dbReference type="Proteomes" id="UP000651452">
    <property type="component" value="Unassembled WGS sequence"/>
</dbReference>
<evidence type="ECO:0000313" key="2">
    <source>
        <dbReference type="EMBL" id="KAF9697081.1"/>
    </source>
</evidence>
<feature type="region of interest" description="Disordered" evidence="1">
    <location>
        <begin position="354"/>
        <end position="384"/>
    </location>
</feature>
<feature type="compositionally biased region" description="Polar residues" evidence="1">
    <location>
        <begin position="361"/>
        <end position="376"/>
    </location>
</feature>
<gene>
    <name evidence="2" type="ORF">EKO04_004550</name>
</gene>
<comment type="caution">
    <text evidence="2">The sequence shown here is derived from an EMBL/GenBank/DDBJ whole genome shotgun (WGS) entry which is preliminary data.</text>
</comment>
<dbReference type="EMBL" id="RZGK01000008">
    <property type="protein sequence ID" value="KAF9697081.1"/>
    <property type="molecule type" value="Genomic_DNA"/>
</dbReference>
<dbReference type="AlphaFoldDB" id="A0A8H7J4P7"/>
<organism evidence="2 3">
    <name type="scientific">Ascochyta lentis</name>
    <dbReference type="NCBI Taxonomy" id="205686"/>
    <lineage>
        <taxon>Eukaryota</taxon>
        <taxon>Fungi</taxon>
        <taxon>Dikarya</taxon>
        <taxon>Ascomycota</taxon>
        <taxon>Pezizomycotina</taxon>
        <taxon>Dothideomycetes</taxon>
        <taxon>Pleosporomycetidae</taxon>
        <taxon>Pleosporales</taxon>
        <taxon>Pleosporineae</taxon>
        <taxon>Didymellaceae</taxon>
        <taxon>Ascochyta</taxon>
    </lineage>
</organism>
<reference evidence="2" key="1">
    <citation type="submission" date="2018-12" db="EMBL/GenBank/DDBJ databases">
        <authorList>
            <person name="Syme R.A."/>
            <person name="Farfan-Caceres L."/>
            <person name="Lichtenzveig J."/>
        </authorList>
    </citation>
    <scope>NUCLEOTIDE SEQUENCE</scope>
    <source>
        <strain evidence="2">Al4</strain>
    </source>
</reference>
<keyword evidence="3" id="KW-1185">Reference proteome</keyword>
<sequence length="437" mass="48102">MSLYLVQALYGTKSRGPELRTVKVEDTAVDVSSPMKAEADDEIMVDLPAAPQQIVTAQMTARGPECKHTTDTDASIAEAMSHQELDAALAALKAVYDAQSNVNTQPYVDTATPSVEHARIHPARQQQLLEPEDPSNEGPERAIEDESWAPTGSNVLPLGVQEKPEMSFLATLRQRSASRKFEVEKKSRKSSKQSFTKFLPPKGDYYDQKNLVHVFGHGGFQQKGNWCGTCWTKDHPGSENCQRLCPMCGTKEHPGQVCPRLYCSAQWYKHRKVSVPSGHQIRPTENCLKMLLNLGMVKPSSSASTPIHANRAHPDVVEFYNGQWSRLLWKKPKPAESSSEADVGYGSMAKALAAQGREAGASSTDGNSVNPTSNPQLPLHTLQISDPDLTKSSVYAYSTMTIQGCGSLDVPTEAEGHLQKLEEEILRLKMDNIMKDR</sequence>
<name>A0A8H7J4P7_9PLEO</name>
<feature type="region of interest" description="Disordered" evidence="1">
    <location>
        <begin position="123"/>
        <end position="153"/>
    </location>
</feature>
<reference evidence="2" key="2">
    <citation type="submission" date="2020-09" db="EMBL/GenBank/DDBJ databases">
        <title>Reference genome assembly for Australian Ascochyta lentis isolate Al4.</title>
        <authorList>
            <person name="Lee R.C."/>
            <person name="Farfan-Caceres L.M."/>
            <person name="Debler J.W."/>
            <person name="Williams A.H."/>
            <person name="Henares B.M."/>
        </authorList>
    </citation>
    <scope>NUCLEOTIDE SEQUENCE</scope>
    <source>
        <strain evidence="2">Al4</strain>
    </source>
</reference>
<evidence type="ECO:0000313" key="3">
    <source>
        <dbReference type="Proteomes" id="UP000651452"/>
    </source>
</evidence>
<accession>A0A8H7J4P7</accession>
<evidence type="ECO:0000256" key="1">
    <source>
        <dbReference type="SAM" id="MobiDB-lite"/>
    </source>
</evidence>